<dbReference type="InterPro" id="IPR010093">
    <property type="entry name" value="SinI_DNA-bd"/>
</dbReference>
<dbReference type="InterPro" id="IPR041657">
    <property type="entry name" value="HTH_17"/>
</dbReference>
<dbReference type="Proteomes" id="UP001460072">
    <property type="component" value="Unassembled WGS sequence"/>
</dbReference>
<reference evidence="2 3" key="1">
    <citation type="submission" date="2024-03" db="EMBL/GenBank/DDBJ databases">
        <title>Two novel species of the genus Flavobacterium exhibiting potentially degradation of complex polysaccharides.</title>
        <authorList>
            <person name="Lian X."/>
        </authorList>
    </citation>
    <scope>NUCLEOTIDE SEQUENCE [LARGE SCALE GENOMIC DNA]</scope>
    <source>
        <strain evidence="3">j3</strain>
    </source>
</reference>
<dbReference type="EMBL" id="JBCGDO010000003">
    <property type="protein sequence ID" value="MEM0541821.1"/>
    <property type="molecule type" value="Genomic_DNA"/>
</dbReference>
<dbReference type="RefSeq" id="WP_342695047.1">
    <property type="nucleotide sequence ID" value="NZ_JBCGDO010000003.1"/>
</dbReference>
<sequence>MKKHNEEILSLNEAAKFLSASKSFMYKMTSQKIIPHYIPGGKRIFFKKSDLEDWLLKNRIPPSSEFETNTECYLSNPLKTKSND</sequence>
<comment type="caution">
    <text evidence="2">The sequence shown here is derived from an EMBL/GenBank/DDBJ whole genome shotgun (WGS) entry which is preliminary data.</text>
</comment>
<evidence type="ECO:0000259" key="1">
    <source>
        <dbReference type="Pfam" id="PF12728"/>
    </source>
</evidence>
<gene>
    <name evidence="2" type="ORF">WFZ85_04290</name>
</gene>
<accession>A0ABU9N3S4</accession>
<organism evidence="2 3">
    <name type="scientific">Flavobacterium aureirubrum</name>
    <dbReference type="NCBI Taxonomy" id="3133147"/>
    <lineage>
        <taxon>Bacteria</taxon>
        <taxon>Pseudomonadati</taxon>
        <taxon>Bacteroidota</taxon>
        <taxon>Flavobacteriia</taxon>
        <taxon>Flavobacteriales</taxon>
        <taxon>Flavobacteriaceae</taxon>
        <taxon>Flavobacterium</taxon>
    </lineage>
</organism>
<protein>
    <submittedName>
        <fullName evidence="2">Helix-turn-helix domain-containing protein</fullName>
    </submittedName>
</protein>
<dbReference type="SUPFAM" id="SSF46955">
    <property type="entry name" value="Putative DNA-binding domain"/>
    <property type="match status" value="1"/>
</dbReference>
<dbReference type="InterPro" id="IPR009061">
    <property type="entry name" value="DNA-bd_dom_put_sf"/>
</dbReference>
<evidence type="ECO:0000313" key="3">
    <source>
        <dbReference type="Proteomes" id="UP001460072"/>
    </source>
</evidence>
<keyword evidence="3" id="KW-1185">Reference proteome</keyword>
<dbReference type="NCBIfam" id="TIGR01764">
    <property type="entry name" value="excise"/>
    <property type="match status" value="1"/>
</dbReference>
<dbReference type="Pfam" id="PF12728">
    <property type="entry name" value="HTH_17"/>
    <property type="match status" value="1"/>
</dbReference>
<evidence type="ECO:0000313" key="2">
    <source>
        <dbReference type="EMBL" id="MEM0541821.1"/>
    </source>
</evidence>
<proteinExistence type="predicted"/>
<feature type="domain" description="Helix-turn-helix" evidence="1">
    <location>
        <begin position="9"/>
        <end position="59"/>
    </location>
</feature>
<name>A0ABU9N3S4_9FLAO</name>